<evidence type="ECO:0000313" key="3">
    <source>
        <dbReference type="Proteomes" id="UP000192997"/>
    </source>
</evidence>
<comment type="caution">
    <text evidence="2">The sequence shown here is derived from an EMBL/GenBank/DDBJ whole genome shotgun (WGS) entry which is preliminary data.</text>
</comment>
<gene>
    <name evidence="2" type="ORF">B7O87_08825</name>
</gene>
<dbReference type="Pfam" id="PF04755">
    <property type="entry name" value="PAP_fibrillin"/>
    <property type="match status" value="1"/>
</dbReference>
<evidence type="ECO:0000259" key="1">
    <source>
        <dbReference type="Pfam" id="PF04755"/>
    </source>
</evidence>
<dbReference type="RefSeq" id="WP_085728150.1">
    <property type="nucleotide sequence ID" value="NZ_NBYN01000042.1"/>
</dbReference>
<dbReference type="InterPro" id="IPR006843">
    <property type="entry name" value="PAP/fibrillin_dom"/>
</dbReference>
<proteinExistence type="predicted"/>
<evidence type="ECO:0000313" key="2">
    <source>
        <dbReference type="EMBL" id="OSO90897.1"/>
    </source>
</evidence>
<dbReference type="Proteomes" id="UP000192997">
    <property type="component" value="Unassembled WGS sequence"/>
</dbReference>
<accession>A0A1X4G7H4</accession>
<dbReference type="InterPro" id="IPR039633">
    <property type="entry name" value="PAP"/>
</dbReference>
<organism evidence="2 3">
    <name type="scientific">Cylindrospermopsis raciborskii CENA303</name>
    <dbReference type="NCBI Taxonomy" id="1170769"/>
    <lineage>
        <taxon>Bacteria</taxon>
        <taxon>Bacillati</taxon>
        <taxon>Cyanobacteriota</taxon>
        <taxon>Cyanophyceae</taxon>
        <taxon>Nostocales</taxon>
        <taxon>Aphanizomenonaceae</taxon>
        <taxon>Cylindrospermopsis</taxon>
    </lineage>
</organism>
<sequence>MNYQIVKEQLQELIESLRESLTKQNGGQSMSAPITNIKIEENQASRMEELTVELEKLNPNPQPLRNAINLLNGAWKLEYSTAREIRVLDSLPLGLQVGQVFQVINVAQAEFFNLAQVKHPWKIVSGGVKVTARFEAHLDNSGLPNQRINVYFDKRYLAIDEILGISTPMLNPLNVAPANNPKGRVPSLDITYLDENFRIGRGGDQGLFILHKTDDIHNVNSINF</sequence>
<name>A0A1X4G7H4_9CYAN</name>
<dbReference type="EMBL" id="NBYN01000042">
    <property type="protein sequence ID" value="OSO90897.1"/>
    <property type="molecule type" value="Genomic_DNA"/>
</dbReference>
<dbReference type="PANTHER" id="PTHR31906">
    <property type="entry name" value="PLASTID-LIPID-ASSOCIATED PROTEIN 4, CHLOROPLASTIC-RELATED"/>
    <property type="match status" value="1"/>
</dbReference>
<feature type="domain" description="Plastid lipid-associated protein/fibrillin conserved" evidence="1">
    <location>
        <begin position="40"/>
        <end position="210"/>
    </location>
</feature>
<protein>
    <submittedName>
        <fullName evidence="2">Fimbrial protein</fullName>
    </submittedName>
</protein>
<reference evidence="3" key="1">
    <citation type="submission" date="2017-04" db="EMBL/GenBank/DDBJ databases">
        <authorList>
            <person name="Abreu V.A."/>
            <person name="Popin R.V."/>
            <person name="Rigonato J."/>
            <person name="Andreote A.P."/>
            <person name="Schaker P.C."/>
            <person name="Hoff-Risseti C."/>
            <person name="Alvarenga D.O."/>
            <person name="Varani A.M."/>
            <person name="Fiore M.F."/>
        </authorList>
    </citation>
    <scope>NUCLEOTIDE SEQUENCE [LARGE SCALE GENOMIC DNA]</scope>
    <source>
        <strain evidence="3">CENA303</strain>
    </source>
</reference>
<dbReference type="AlphaFoldDB" id="A0A1X4G7H4"/>